<dbReference type="Gene3D" id="3.30.420.10">
    <property type="entry name" value="Ribonuclease H-like superfamily/Ribonuclease H"/>
    <property type="match status" value="1"/>
</dbReference>
<name>A0A9Q3KNN7_9BASI</name>
<keyword evidence="2" id="KW-1185">Reference proteome</keyword>
<evidence type="ECO:0000313" key="2">
    <source>
        <dbReference type="Proteomes" id="UP000765509"/>
    </source>
</evidence>
<proteinExistence type="predicted"/>
<sequence>MIIQIQEPKSPWEIAHMDWVTALPQGGDRSYNACPVLVDRYRKTPMFLPCHKDGTAIMIWSKVISHTGLFQNIKTYHPQTDGLAERMIQTLEDMIRTLCAYGLEFKDSDGFTHDWCTLIPALELAYKTSIHSSTGKTPARLEKGWNPRCPYDTLTKDLVDIHPTASILKIMLEKARHHANRCMQDSFKYEKESWDKSHKPPDFKIGDLVLVSTLNFNNIRGPKKLNDSFAGSFIIKALHGPDAVQLELTGELMNKHPAFPVSPIKPYSSSDKELFPPRNKPPLEITPLEEADEKKIVKVLKEIRTRNKKERKYLVGIETQLKKMNGYLRRI</sequence>
<dbReference type="PANTHER" id="PTHR37984">
    <property type="entry name" value="PROTEIN CBG26694"/>
    <property type="match status" value="1"/>
</dbReference>
<dbReference type="InterPro" id="IPR050951">
    <property type="entry name" value="Retrovirus_Pol_polyprotein"/>
</dbReference>
<dbReference type="PANTHER" id="PTHR37984:SF15">
    <property type="entry name" value="INTEGRASE CATALYTIC DOMAIN-CONTAINING PROTEIN"/>
    <property type="match status" value="1"/>
</dbReference>
<protein>
    <recommendedName>
        <fullName evidence="3">Integrase catalytic domain-containing protein</fullName>
    </recommendedName>
</protein>
<dbReference type="GO" id="GO:0003676">
    <property type="term" value="F:nucleic acid binding"/>
    <property type="evidence" value="ECO:0007669"/>
    <property type="project" value="InterPro"/>
</dbReference>
<dbReference type="InterPro" id="IPR036397">
    <property type="entry name" value="RNaseH_sf"/>
</dbReference>
<dbReference type="InterPro" id="IPR012337">
    <property type="entry name" value="RNaseH-like_sf"/>
</dbReference>
<dbReference type="AlphaFoldDB" id="A0A9Q3KNN7"/>
<evidence type="ECO:0000313" key="1">
    <source>
        <dbReference type="EMBL" id="MBW0584217.1"/>
    </source>
</evidence>
<reference evidence="1" key="1">
    <citation type="submission" date="2021-03" db="EMBL/GenBank/DDBJ databases">
        <title>Draft genome sequence of rust myrtle Austropuccinia psidii MF-1, a brazilian biotype.</title>
        <authorList>
            <person name="Quecine M.C."/>
            <person name="Pachon D.M.R."/>
            <person name="Bonatelli M.L."/>
            <person name="Correr F.H."/>
            <person name="Franceschini L.M."/>
            <person name="Leite T.F."/>
            <person name="Margarido G.R.A."/>
            <person name="Almeida C.A."/>
            <person name="Ferrarezi J.A."/>
            <person name="Labate C.A."/>
        </authorList>
    </citation>
    <scope>NUCLEOTIDE SEQUENCE</scope>
    <source>
        <strain evidence="1">MF-1</strain>
    </source>
</reference>
<gene>
    <name evidence="1" type="ORF">O181_123932</name>
</gene>
<evidence type="ECO:0008006" key="3">
    <source>
        <dbReference type="Google" id="ProtNLM"/>
    </source>
</evidence>
<accession>A0A9Q3KNN7</accession>
<dbReference type="Proteomes" id="UP000765509">
    <property type="component" value="Unassembled WGS sequence"/>
</dbReference>
<organism evidence="1 2">
    <name type="scientific">Austropuccinia psidii MF-1</name>
    <dbReference type="NCBI Taxonomy" id="1389203"/>
    <lineage>
        <taxon>Eukaryota</taxon>
        <taxon>Fungi</taxon>
        <taxon>Dikarya</taxon>
        <taxon>Basidiomycota</taxon>
        <taxon>Pucciniomycotina</taxon>
        <taxon>Pucciniomycetes</taxon>
        <taxon>Pucciniales</taxon>
        <taxon>Sphaerophragmiaceae</taxon>
        <taxon>Austropuccinia</taxon>
    </lineage>
</organism>
<dbReference type="SUPFAM" id="SSF53098">
    <property type="entry name" value="Ribonuclease H-like"/>
    <property type="match status" value="1"/>
</dbReference>
<dbReference type="EMBL" id="AVOT02117258">
    <property type="protein sequence ID" value="MBW0584217.1"/>
    <property type="molecule type" value="Genomic_DNA"/>
</dbReference>
<comment type="caution">
    <text evidence="1">The sequence shown here is derived from an EMBL/GenBank/DDBJ whole genome shotgun (WGS) entry which is preliminary data.</text>
</comment>